<proteinExistence type="inferred from homology"/>
<dbReference type="STRING" id="1336337.A0A3N4KF04"/>
<feature type="domain" description="PCI" evidence="2">
    <location>
        <begin position="224"/>
        <end position="450"/>
    </location>
</feature>
<evidence type="ECO:0000313" key="4">
    <source>
        <dbReference type="Proteomes" id="UP000276215"/>
    </source>
</evidence>
<dbReference type="SMART" id="SM00753">
    <property type="entry name" value="PAM"/>
    <property type="match status" value="1"/>
</dbReference>
<dbReference type="Pfam" id="PF01399">
    <property type="entry name" value="PCI"/>
    <property type="match status" value="1"/>
</dbReference>
<dbReference type="EMBL" id="ML120358">
    <property type="protein sequence ID" value="RPB04475.1"/>
    <property type="molecule type" value="Genomic_DNA"/>
</dbReference>
<protein>
    <recommendedName>
        <fullName evidence="2">PCI domain-containing protein</fullName>
    </recommendedName>
</protein>
<dbReference type="PANTHER" id="PTHR12732">
    <property type="entry name" value="UNCHARACTERIZED PROTEASOME COMPONENT REGION PCI-CONTAINING"/>
    <property type="match status" value="1"/>
</dbReference>
<sequence length="456" mass="51705">MTTLYKTFRRALTTKDGALLGSIFSPENPDRRAFAFSTNHERIRVDVEFEISGLTHLRDENTRSAWIETLVSYWKIAYILERDDGADVSWVKAYEGQKDLLLAMVRGYTKGNWPHWTLPVMYQICLSLRTVAILSDDQARRLGKTSEHLEDAARYINKAFTLCISDRAPIEESRKWGTYYIVNLMFKTYFKLNSVGLAKNILRVLPASLADMPPLEAFPKSHIVTFKYYCGVVSFLEEDYGNAETHLTYALNLCKADSIRNKELILTYLIPTTMLTKHKLPTPELLSRFPRLATLFNPICKTIKSGNLQAFDAALRHGEEEFVKRRIYLTLERTKDIAMRNLFRKVVLYQNEENRTKIPVRQFQIAMGCAGRGAGGVVGVGYAENGDGGENGGGGMVEADGDTVMRSIPERMEVEIEEVECLLANMIYKGLMKGYISRERQTLVLSGKEPFPGTVV</sequence>
<dbReference type="InterPro" id="IPR045114">
    <property type="entry name" value="Csn12-like"/>
</dbReference>
<dbReference type="InterPro" id="IPR036388">
    <property type="entry name" value="WH-like_DNA-bd_sf"/>
</dbReference>
<gene>
    <name evidence="3" type="ORF">L873DRAFT_1799367</name>
</gene>
<name>A0A3N4KF04_9PEZI</name>
<dbReference type="PANTHER" id="PTHR12732:SF0">
    <property type="entry name" value="PCI DOMAIN-CONTAINING PROTEIN 2"/>
    <property type="match status" value="1"/>
</dbReference>
<dbReference type="GO" id="GO:0003690">
    <property type="term" value="F:double-stranded DNA binding"/>
    <property type="evidence" value="ECO:0007669"/>
    <property type="project" value="InterPro"/>
</dbReference>
<dbReference type="GO" id="GO:0003723">
    <property type="term" value="F:RNA binding"/>
    <property type="evidence" value="ECO:0007669"/>
    <property type="project" value="InterPro"/>
</dbReference>
<evidence type="ECO:0000259" key="2">
    <source>
        <dbReference type="PROSITE" id="PS50250"/>
    </source>
</evidence>
<evidence type="ECO:0000256" key="1">
    <source>
        <dbReference type="ARBA" id="ARBA00025771"/>
    </source>
</evidence>
<dbReference type="AlphaFoldDB" id="A0A3N4KF04"/>
<accession>A0A3N4KF04</accession>
<dbReference type="Proteomes" id="UP000276215">
    <property type="component" value="Unassembled WGS sequence"/>
</dbReference>
<organism evidence="3 4">
    <name type="scientific">Choiromyces venosus 120613-1</name>
    <dbReference type="NCBI Taxonomy" id="1336337"/>
    <lineage>
        <taxon>Eukaryota</taxon>
        <taxon>Fungi</taxon>
        <taxon>Dikarya</taxon>
        <taxon>Ascomycota</taxon>
        <taxon>Pezizomycotina</taxon>
        <taxon>Pezizomycetes</taxon>
        <taxon>Pezizales</taxon>
        <taxon>Tuberaceae</taxon>
        <taxon>Choiromyces</taxon>
    </lineage>
</organism>
<dbReference type="PROSITE" id="PS50250">
    <property type="entry name" value="PCI"/>
    <property type="match status" value="1"/>
</dbReference>
<evidence type="ECO:0000313" key="3">
    <source>
        <dbReference type="EMBL" id="RPB04475.1"/>
    </source>
</evidence>
<comment type="similarity">
    <text evidence="1">Belongs to the CSN12 family.</text>
</comment>
<reference evidence="3 4" key="1">
    <citation type="journal article" date="2018" name="Nat. Ecol. Evol.">
        <title>Pezizomycetes genomes reveal the molecular basis of ectomycorrhizal truffle lifestyle.</title>
        <authorList>
            <person name="Murat C."/>
            <person name="Payen T."/>
            <person name="Noel B."/>
            <person name="Kuo A."/>
            <person name="Morin E."/>
            <person name="Chen J."/>
            <person name="Kohler A."/>
            <person name="Krizsan K."/>
            <person name="Balestrini R."/>
            <person name="Da Silva C."/>
            <person name="Montanini B."/>
            <person name="Hainaut M."/>
            <person name="Levati E."/>
            <person name="Barry K.W."/>
            <person name="Belfiori B."/>
            <person name="Cichocki N."/>
            <person name="Clum A."/>
            <person name="Dockter R.B."/>
            <person name="Fauchery L."/>
            <person name="Guy J."/>
            <person name="Iotti M."/>
            <person name="Le Tacon F."/>
            <person name="Lindquist E.A."/>
            <person name="Lipzen A."/>
            <person name="Malagnac F."/>
            <person name="Mello A."/>
            <person name="Molinier V."/>
            <person name="Miyauchi S."/>
            <person name="Poulain J."/>
            <person name="Riccioni C."/>
            <person name="Rubini A."/>
            <person name="Sitrit Y."/>
            <person name="Splivallo R."/>
            <person name="Traeger S."/>
            <person name="Wang M."/>
            <person name="Zifcakova L."/>
            <person name="Wipf D."/>
            <person name="Zambonelli A."/>
            <person name="Paolocci F."/>
            <person name="Nowrousian M."/>
            <person name="Ottonello S."/>
            <person name="Baldrian P."/>
            <person name="Spatafora J.W."/>
            <person name="Henrissat B."/>
            <person name="Nagy L.G."/>
            <person name="Aury J.M."/>
            <person name="Wincker P."/>
            <person name="Grigoriev I.V."/>
            <person name="Bonfante P."/>
            <person name="Martin F.M."/>
        </authorList>
    </citation>
    <scope>NUCLEOTIDE SEQUENCE [LARGE SCALE GENOMIC DNA]</scope>
    <source>
        <strain evidence="3 4">120613-1</strain>
    </source>
</reference>
<dbReference type="InterPro" id="IPR000717">
    <property type="entry name" value="PCI_dom"/>
</dbReference>
<dbReference type="OrthoDB" id="10252687at2759"/>
<dbReference type="Gene3D" id="1.10.10.10">
    <property type="entry name" value="Winged helix-like DNA-binding domain superfamily/Winged helix DNA-binding domain"/>
    <property type="match status" value="1"/>
</dbReference>
<keyword evidence="4" id="KW-1185">Reference proteome</keyword>